<dbReference type="PANTHER" id="PTHR10819:SF3">
    <property type="entry name" value="PHOSPHOTRIESTERASE-RELATED PROTEIN"/>
    <property type="match status" value="1"/>
</dbReference>
<organism evidence="4 5">
    <name type="scientific">Microtetraspora glauca</name>
    <dbReference type="NCBI Taxonomy" id="1996"/>
    <lineage>
        <taxon>Bacteria</taxon>
        <taxon>Bacillati</taxon>
        <taxon>Actinomycetota</taxon>
        <taxon>Actinomycetes</taxon>
        <taxon>Streptosporangiales</taxon>
        <taxon>Streptosporangiaceae</taxon>
        <taxon>Microtetraspora</taxon>
    </lineage>
</organism>
<dbReference type="SUPFAM" id="SSF51556">
    <property type="entry name" value="Metallo-dependent hydrolases"/>
    <property type="match status" value="1"/>
</dbReference>
<keyword evidence="1" id="KW-0479">Metal-binding</keyword>
<dbReference type="RefSeq" id="WP_358132546.1">
    <property type="nucleotide sequence ID" value="NZ_JBFALK010000006.1"/>
</dbReference>
<sequence length="293" mass="30861">MSEAYFPRVQTVTGALPVSLIEGPVLPGEHLRTDTRWGTGGESDPYRWLDEEAHVTSELTDLGREQALALVVEHTCLGMGRDVTALARVATAARVAVVAATGFAAEPFSGELIRRYGVDDLTADLLREIGTGLDGTAARPGIIVAAAWGETPTPAEARAITAAARASTRTELPVAAEGLDILERLLAEGVPPGRLSARAADPLVQRKIAESGAYVAVTDAEHALALVEAGHAARILLSSGVSRQGDVRAYGGHGYGRLFEELLPALRAAGTGEDTLALITHRNPLRWLTGLDR</sequence>
<gene>
    <name evidence="4" type="ORF">AB0I59_13085</name>
</gene>
<reference evidence="4 5" key="1">
    <citation type="submission" date="2024-06" db="EMBL/GenBank/DDBJ databases">
        <title>The Natural Products Discovery Center: Release of the First 8490 Sequenced Strains for Exploring Actinobacteria Biosynthetic Diversity.</title>
        <authorList>
            <person name="Kalkreuter E."/>
            <person name="Kautsar S.A."/>
            <person name="Yang D."/>
            <person name="Bader C.D."/>
            <person name="Teijaro C.N."/>
            <person name="Fluegel L."/>
            <person name="Davis C.M."/>
            <person name="Simpson J.R."/>
            <person name="Lauterbach L."/>
            <person name="Steele A.D."/>
            <person name="Gui C."/>
            <person name="Meng S."/>
            <person name="Li G."/>
            <person name="Viehrig K."/>
            <person name="Ye F."/>
            <person name="Su P."/>
            <person name="Kiefer A.F."/>
            <person name="Nichols A."/>
            <person name="Cepeda A.J."/>
            <person name="Yan W."/>
            <person name="Fan B."/>
            <person name="Jiang Y."/>
            <person name="Adhikari A."/>
            <person name="Zheng C.-J."/>
            <person name="Schuster L."/>
            <person name="Cowan T.M."/>
            <person name="Smanski M.J."/>
            <person name="Chevrette M.G."/>
            <person name="De Carvalho L.P.S."/>
            <person name="Shen B."/>
        </authorList>
    </citation>
    <scope>NUCLEOTIDE SEQUENCE [LARGE SCALE GENOMIC DNA]</scope>
    <source>
        <strain evidence="4 5">NPDC050100</strain>
    </source>
</reference>
<evidence type="ECO:0000256" key="1">
    <source>
        <dbReference type="ARBA" id="ARBA00022723"/>
    </source>
</evidence>
<dbReference type="Gene3D" id="3.20.20.140">
    <property type="entry name" value="Metal-dependent hydrolases"/>
    <property type="match status" value="1"/>
</dbReference>
<protein>
    <submittedName>
        <fullName evidence="4">Aryldialkylphosphatase</fullName>
    </submittedName>
</protein>
<accession>A0ABV3GDB8</accession>
<dbReference type="EMBL" id="JBFALK010000006">
    <property type="protein sequence ID" value="MEV0969566.1"/>
    <property type="molecule type" value="Genomic_DNA"/>
</dbReference>
<comment type="caution">
    <text evidence="3">Lacks conserved residue(s) required for the propagation of feature annotation.</text>
</comment>
<dbReference type="PROSITE" id="PS51347">
    <property type="entry name" value="PHOSPHOTRIESTERASE_2"/>
    <property type="match status" value="1"/>
</dbReference>
<proteinExistence type="inferred from homology"/>
<keyword evidence="2" id="KW-0378">Hydrolase</keyword>
<comment type="similarity">
    <text evidence="3">Belongs to the metallo-dependent hydrolases superfamily. Phosphotriesterase family.</text>
</comment>
<comment type="caution">
    <text evidence="4">The sequence shown here is derived from an EMBL/GenBank/DDBJ whole genome shotgun (WGS) entry which is preliminary data.</text>
</comment>
<dbReference type="InterPro" id="IPR001559">
    <property type="entry name" value="Phosphotriesterase"/>
</dbReference>
<name>A0ABV3GDB8_MICGL</name>
<evidence type="ECO:0000313" key="4">
    <source>
        <dbReference type="EMBL" id="MEV0969566.1"/>
    </source>
</evidence>
<dbReference type="InterPro" id="IPR032466">
    <property type="entry name" value="Metal_Hydrolase"/>
</dbReference>
<dbReference type="PANTHER" id="PTHR10819">
    <property type="entry name" value="PHOSPHOTRIESTERASE-RELATED"/>
    <property type="match status" value="1"/>
</dbReference>
<keyword evidence="5" id="KW-1185">Reference proteome</keyword>
<dbReference type="Proteomes" id="UP001551675">
    <property type="component" value="Unassembled WGS sequence"/>
</dbReference>
<dbReference type="Pfam" id="PF02126">
    <property type="entry name" value="PTE"/>
    <property type="match status" value="1"/>
</dbReference>
<evidence type="ECO:0000313" key="5">
    <source>
        <dbReference type="Proteomes" id="UP001551675"/>
    </source>
</evidence>
<evidence type="ECO:0000256" key="2">
    <source>
        <dbReference type="ARBA" id="ARBA00022801"/>
    </source>
</evidence>
<evidence type="ECO:0000256" key="3">
    <source>
        <dbReference type="PROSITE-ProRule" id="PRU00679"/>
    </source>
</evidence>